<evidence type="ECO:0000259" key="2">
    <source>
        <dbReference type="Pfam" id="PF04069"/>
    </source>
</evidence>
<protein>
    <submittedName>
        <fullName evidence="3">Glycine betaine/proline transport system substrate-binding protein</fullName>
    </submittedName>
</protein>
<dbReference type="EMBL" id="FNJI01000053">
    <property type="protein sequence ID" value="SDP78924.1"/>
    <property type="molecule type" value="Genomic_DNA"/>
</dbReference>
<dbReference type="Pfam" id="PF04069">
    <property type="entry name" value="OpuAC"/>
    <property type="match status" value="1"/>
</dbReference>
<dbReference type="InterPro" id="IPR007210">
    <property type="entry name" value="ABC_Gly_betaine_transp_sub-bd"/>
</dbReference>
<feature type="signal peptide" evidence="1">
    <location>
        <begin position="1"/>
        <end position="31"/>
    </location>
</feature>
<name>A0A1H0VKS1_9BACT</name>
<dbReference type="GO" id="GO:0043190">
    <property type="term" value="C:ATP-binding cassette (ABC) transporter complex"/>
    <property type="evidence" value="ECO:0007669"/>
    <property type="project" value="InterPro"/>
</dbReference>
<sequence length="341" mass="38219">MKQCFEFNKQKLCCLSVMVFALCMVVSPLRAELPGKGKTIRPIANNILEERIWDDIIAIGLERLGYKIAPITELEITTMIVALGQGDGDYCAHYSEPLHNTFYERAGGDKTMVKLGPFQPGNAQQYFIDKKTAEKYNIHSIDQLKDPNIAKIFDENGDGKADLTGCNPGWGCEREIENHLKCYELTKTVTHLQGSYFALIADTIQRYKSGQPILYYTWEPQWVSGILVPGADVVPLSVPFTCLPPGQKNAPTTILSNGRNTGFSVLDNYILASKKFIEDNPAAKKFFELVKISTADTSKQNLLMYKGEKTTEDIKRHAKQWVAEHQAEFDGWIVEALKAGQ</sequence>
<gene>
    <name evidence="3" type="ORF">SAMN05660330_04119</name>
</gene>
<dbReference type="SUPFAM" id="SSF53850">
    <property type="entry name" value="Periplasmic binding protein-like II"/>
    <property type="match status" value="1"/>
</dbReference>
<organism evidence="3 4">
    <name type="scientific">Desulforhopalus singaporensis</name>
    <dbReference type="NCBI Taxonomy" id="91360"/>
    <lineage>
        <taxon>Bacteria</taxon>
        <taxon>Pseudomonadati</taxon>
        <taxon>Thermodesulfobacteriota</taxon>
        <taxon>Desulfobulbia</taxon>
        <taxon>Desulfobulbales</taxon>
        <taxon>Desulfocapsaceae</taxon>
        <taxon>Desulforhopalus</taxon>
    </lineage>
</organism>
<dbReference type="AlphaFoldDB" id="A0A1H0VKS1"/>
<evidence type="ECO:0000313" key="3">
    <source>
        <dbReference type="EMBL" id="SDP78924.1"/>
    </source>
</evidence>
<dbReference type="CDD" id="cd13638">
    <property type="entry name" value="PBP2_EcProx_like"/>
    <property type="match status" value="1"/>
</dbReference>
<accession>A0A1H0VKS1</accession>
<feature type="chain" id="PRO_5011495948" evidence="1">
    <location>
        <begin position="32"/>
        <end position="341"/>
    </location>
</feature>
<reference evidence="3 4" key="1">
    <citation type="submission" date="2016-10" db="EMBL/GenBank/DDBJ databases">
        <authorList>
            <person name="de Groot N.N."/>
        </authorList>
    </citation>
    <scope>NUCLEOTIDE SEQUENCE [LARGE SCALE GENOMIC DNA]</scope>
    <source>
        <strain evidence="3 4">DSM 12130</strain>
    </source>
</reference>
<dbReference type="Gene3D" id="3.40.190.10">
    <property type="entry name" value="Periplasmic binding protein-like II"/>
    <property type="match status" value="1"/>
</dbReference>
<feature type="domain" description="ABC-type glycine betaine transport system substrate-binding" evidence="2">
    <location>
        <begin position="38"/>
        <end position="324"/>
    </location>
</feature>
<proteinExistence type="predicted"/>
<dbReference type="Gene3D" id="3.40.190.100">
    <property type="entry name" value="Glycine betaine-binding periplasmic protein, domain 2"/>
    <property type="match status" value="1"/>
</dbReference>
<dbReference type="RefSeq" id="WP_218121866.1">
    <property type="nucleotide sequence ID" value="NZ_FNJI01000053.1"/>
</dbReference>
<dbReference type="Proteomes" id="UP000199073">
    <property type="component" value="Unassembled WGS sequence"/>
</dbReference>
<evidence type="ECO:0000256" key="1">
    <source>
        <dbReference type="SAM" id="SignalP"/>
    </source>
</evidence>
<dbReference type="GO" id="GO:0022857">
    <property type="term" value="F:transmembrane transporter activity"/>
    <property type="evidence" value="ECO:0007669"/>
    <property type="project" value="InterPro"/>
</dbReference>
<keyword evidence="4" id="KW-1185">Reference proteome</keyword>
<evidence type="ECO:0000313" key="4">
    <source>
        <dbReference type="Proteomes" id="UP000199073"/>
    </source>
</evidence>
<dbReference type="NCBIfam" id="NF008334">
    <property type="entry name" value="PRK11119.1"/>
    <property type="match status" value="1"/>
</dbReference>
<keyword evidence="1" id="KW-0732">Signal</keyword>
<dbReference type="STRING" id="91360.SAMN05660330_04119"/>